<gene>
    <name evidence="2" type="ORF">FGIG_06459</name>
</gene>
<proteinExistence type="predicted"/>
<dbReference type="SUPFAM" id="SSF116907">
    <property type="entry name" value="Hook domain"/>
    <property type="match status" value="1"/>
</dbReference>
<accession>A0A504Y9R6</accession>
<dbReference type="EMBL" id="SUNJ01013958">
    <property type="protein sequence ID" value="TPP56889.1"/>
    <property type="molecule type" value="Genomic_DNA"/>
</dbReference>
<sequence length="340" mass="37480">MDETIKQSLLAWLSGILQRSISVLEIQNGSALIQLANLTEDVHLVSPDLTSPASLEAFLNYLDTMFQFRASCLFDIPAVICDSASEEEIFGVCMLVLLCCLQSRSRQRFMDAALNLDVDVQSVIFHLVHEPMTQLSADQNLTRECVLAGFRDTAIKEETMTTMHPSTLTVLDAFNGEDILSSSPIFRAPEPVRPKKKTSETITKREQVDRSDPEHLYSEDPSDDDLIADYRQPQSSSMSYPLSSSSLPHPPPPIASGDGMPAAAGIRHQRPTDLRLMLTSQSSNCRYSRHTSQSNSLVDLNDMSSGQKSLLHPPASPLATLKNLLDSPLWAQKASFSPCS</sequence>
<dbReference type="Proteomes" id="UP000316759">
    <property type="component" value="Unassembled WGS sequence"/>
</dbReference>
<evidence type="ECO:0000313" key="3">
    <source>
        <dbReference type="Proteomes" id="UP000316759"/>
    </source>
</evidence>
<organism evidence="2 3">
    <name type="scientific">Fasciola gigantica</name>
    <name type="common">Giant liver fluke</name>
    <dbReference type="NCBI Taxonomy" id="46835"/>
    <lineage>
        <taxon>Eukaryota</taxon>
        <taxon>Metazoa</taxon>
        <taxon>Spiralia</taxon>
        <taxon>Lophotrochozoa</taxon>
        <taxon>Platyhelminthes</taxon>
        <taxon>Trematoda</taxon>
        <taxon>Digenea</taxon>
        <taxon>Plagiorchiida</taxon>
        <taxon>Echinostomata</taxon>
        <taxon>Echinostomatoidea</taxon>
        <taxon>Fasciolidae</taxon>
        <taxon>Fasciola</taxon>
    </lineage>
</organism>
<keyword evidence="3" id="KW-1185">Reference proteome</keyword>
<feature type="compositionally biased region" description="Low complexity" evidence="1">
    <location>
        <begin position="233"/>
        <end position="247"/>
    </location>
</feature>
<evidence type="ECO:0000313" key="2">
    <source>
        <dbReference type="EMBL" id="TPP56889.1"/>
    </source>
</evidence>
<name>A0A504Y9R6_FASGI</name>
<feature type="compositionally biased region" description="Basic and acidic residues" evidence="1">
    <location>
        <begin position="190"/>
        <end position="218"/>
    </location>
</feature>
<protein>
    <submittedName>
        <fullName evidence="2">Uncharacterized protein</fullName>
    </submittedName>
</protein>
<evidence type="ECO:0000256" key="1">
    <source>
        <dbReference type="SAM" id="MobiDB-lite"/>
    </source>
</evidence>
<feature type="region of interest" description="Disordered" evidence="1">
    <location>
        <begin position="184"/>
        <end position="259"/>
    </location>
</feature>
<comment type="caution">
    <text evidence="2">The sequence shown here is derived from an EMBL/GenBank/DDBJ whole genome shotgun (WGS) entry which is preliminary data.</text>
</comment>
<dbReference type="AlphaFoldDB" id="A0A504Y9R6"/>
<reference evidence="2 3" key="1">
    <citation type="submission" date="2019-04" db="EMBL/GenBank/DDBJ databases">
        <title>Annotation for the trematode Fasciola gigantica.</title>
        <authorList>
            <person name="Choi Y.-J."/>
        </authorList>
    </citation>
    <scope>NUCLEOTIDE SEQUENCE [LARGE SCALE GENOMIC DNA]</scope>
    <source>
        <strain evidence="2">Uganda_cow_1</strain>
    </source>
</reference>
<dbReference type="OrthoDB" id="6252566at2759"/>